<protein>
    <submittedName>
        <fullName evidence="8">Outer membrane protein TolC</fullName>
    </submittedName>
</protein>
<name>A0A1M4ZIU4_9GAMM</name>
<feature type="coiled-coil region" evidence="6">
    <location>
        <begin position="331"/>
        <end position="358"/>
    </location>
</feature>
<reference evidence="9" key="1">
    <citation type="submission" date="2016-11" db="EMBL/GenBank/DDBJ databases">
        <authorList>
            <person name="Varghese N."/>
            <person name="Submissions S."/>
        </authorList>
    </citation>
    <scope>NUCLEOTIDE SEQUENCE [LARGE SCALE GENOMIC DNA]</scope>
    <source>
        <strain evidence="9">CGMCC 1.7063</strain>
    </source>
</reference>
<evidence type="ECO:0000256" key="7">
    <source>
        <dbReference type="SAM" id="SignalP"/>
    </source>
</evidence>
<evidence type="ECO:0000256" key="2">
    <source>
        <dbReference type="ARBA" id="ARBA00022452"/>
    </source>
</evidence>
<dbReference type="EMBL" id="FQVA01000001">
    <property type="protein sequence ID" value="SHF17722.1"/>
    <property type="molecule type" value="Genomic_DNA"/>
</dbReference>
<dbReference type="GO" id="GO:0015288">
    <property type="term" value="F:porin activity"/>
    <property type="evidence" value="ECO:0007669"/>
    <property type="project" value="TreeGrafter"/>
</dbReference>
<dbReference type="GO" id="GO:1990281">
    <property type="term" value="C:efflux pump complex"/>
    <property type="evidence" value="ECO:0007669"/>
    <property type="project" value="TreeGrafter"/>
</dbReference>
<evidence type="ECO:0000313" key="9">
    <source>
        <dbReference type="Proteomes" id="UP000184170"/>
    </source>
</evidence>
<evidence type="ECO:0000256" key="3">
    <source>
        <dbReference type="ARBA" id="ARBA00022692"/>
    </source>
</evidence>
<dbReference type="GO" id="GO:0009279">
    <property type="term" value="C:cell outer membrane"/>
    <property type="evidence" value="ECO:0007669"/>
    <property type="project" value="UniProtKB-SubCell"/>
</dbReference>
<keyword evidence="7" id="KW-0732">Signal</keyword>
<keyword evidence="4" id="KW-0472">Membrane</keyword>
<dbReference type="SUPFAM" id="SSF56954">
    <property type="entry name" value="Outer membrane efflux proteins (OEP)"/>
    <property type="match status" value="1"/>
</dbReference>
<dbReference type="InterPro" id="IPR051906">
    <property type="entry name" value="TolC-like"/>
</dbReference>
<keyword evidence="9" id="KW-1185">Reference proteome</keyword>
<dbReference type="Proteomes" id="UP000184170">
    <property type="component" value="Unassembled WGS sequence"/>
</dbReference>
<feature type="coiled-coil region" evidence="6">
    <location>
        <begin position="176"/>
        <end position="203"/>
    </location>
</feature>
<feature type="coiled-coil region" evidence="6">
    <location>
        <begin position="382"/>
        <end position="409"/>
    </location>
</feature>
<evidence type="ECO:0000256" key="4">
    <source>
        <dbReference type="ARBA" id="ARBA00023136"/>
    </source>
</evidence>
<gene>
    <name evidence="8" type="ORF">SAMN04487965_1554</name>
</gene>
<dbReference type="AlphaFoldDB" id="A0A1M4ZIU4"/>
<evidence type="ECO:0000256" key="1">
    <source>
        <dbReference type="ARBA" id="ARBA00004442"/>
    </source>
</evidence>
<proteinExistence type="predicted"/>
<dbReference type="PANTHER" id="PTHR30026">
    <property type="entry name" value="OUTER MEMBRANE PROTEIN TOLC"/>
    <property type="match status" value="1"/>
</dbReference>
<keyword evidence="2" id="KW-1134">Transmembrane beta strand</keyword>
<evidence type="ECO:0000313" key="8">
    <source>
        <dbReference type="EMBL" id="SHF17722.1"/>
    </source>
</evidence>
<dbReference type="PANTHER" id="PTHR30026:SF20">
    <property type="entry name" value="OUTER MEMBRANE PROTEIN TOLC"/>
    <property type="match status" value="1"/>
</dbReference>
<dbReference type="OrthoDB" id="5607838at2"/>
<comment type="subcellular location">
    <subcellularLocation>
        <location evidence="1">Cell outer membrane</location>
    </subcellularLocation>
</comment>
<evidence type="ECO:0000256" key="5">
    <source>
        <dbReference type="ARBA" id="ARBA00023237"/>
    </source>
</evidence>
<feature type="chain" id="PRO_5012477181" evidence="7">
    <location>
        <begin position="20"/>
        <end position="434"/>
    </location>
</feature>
<keyword evidence="5" id="KW-0998">Cell outer membrane</keyword>
<accession>A0A1M4ZIU4</accession>
<evidence type="ECO:0000256" key="6">
    <source>
        <dbReference type="SAM" id="Coils"/>
    </source>
</evidence>
<keyword evidence="3" id="KW-0812">Transmembrane</keyword>
<dbReference type="Gene3D" id="1.20.1600.10">
    <property type="entry name" value="Outer membrane efflux proteins (OEP)"/>
    <property type="match status" value="1"/>
</dbReference>
<feature type="signal peptide" evidence="7">
    <location>
        <begin position="1"/>
        <end position="19"/>
    </location>
</feature>
<keyword evidence="6" id="KW-0175">Coiled coil</keyword>
<dbReference type="GO" id="GO:0015562">
    <property type="term" value="F:efflux transmembrane transporter activity"/>
    <property type="evidence" value="ECO:0007669"/>
    <property type="project" value="InterPro"/>
</dbReference>
<dbReference type="STRING" id="494016.SAMN04487965_1554"/>
<sequence>MYAATLLLAAALTSPPGAAEDKLTFEQAIAIAVASDPWLDGSRYSEAALADEAVAAAQLPDPKVEVVAMNFPTDTFNFGQEPMTQFAVGINQMFPRGASRALSRQQKEQLAAREPLLRADRRARVTATVAQLWLDAYSARESIQLIEGDRALFEQLVDAAVAGYASARGRARQPDVIRAQLELTRLDDRLTMLRQRQDGAERRLAEWVQDAGATGGALPRLEPLVPVTDKRPPSDWYQQLRLHPAVLALDVKIDAVATGIDLAKQQYKPEWGLKAAYGLRGEDPQGEDRTDLFTVGVSFDLPLFTEKRQDKTLSAAVARTAATETERSLLLRQLVAQLENARLQLVRLDQRRALYRQQLLPQMREQAEASLAGYYNDESDFAEAVRARIAELNAKIDALDIEVERLKIIAQLNYLLAQVPAETGQPAVNKGTQK</sequence>
<organism evidence="8 9">
    <name type="scientific">Microbulbifer donghaiensis</name>
    <dbReference type="NCBI Taxonomy" id="494016"/>
    <lineage>
        <taxon>Bacteria</taxon>
        <taxon>Pseudomonadati</taxon>
        <taxon>Pseudomonadota</taxon>
        <taxon>Gammaproteobacteria</taxon>
        <taxon>Cellvibrionales</taxon>
        <taxon>Microbulbiferaceae</taxon>
        <taxon>Microbulbifer</taxon>
    </lineage>
</organism>